<protein>
    <recommendedName>
        <fullName evidence="3">Four helix bundle protein</fullName>
    </recommendedName>
</protein>
<sequence length="109" mass="12917">MNTANNSQSYIYALPLEDVREEYVANRKQFLKCGAAIRRASRLFEELRSFCLQTQKFSAVSADELEKISRWCCLLRADLEFFKKDYFRLLRSVRAVRAELANRKKRRSL</sequence>
<gene>
    <name evidence="1" type="ORF">A3C72_00365</name>
</gene>
<evidence type="ECO:0008006" key="3">
    <source>
        <dbReference type="Google" id="ProtNLM"/>
    </source>
</evidence>
<dbReference type="AlphaFoldDB" id="A0A1G2MK24"/>
<dbReference type="EMBL" id="MHRK01000036">
    <property type="protein sequence ID" value="OHA23371.1"/>
    <property type="molecule type" value="Genomic_DNA"/>
</dbReference>
<name>A0A1G2MK24_9BACT</name>
<evidence type="ECO:0000313" key="1">
    <source>
        <dbReference type="EMBL" id="OHA23371.1"/>
    </source>
</evidence>
<dbReference type="Proteomes" id="UP000177130">
    <property type="component" value="Unassembled WGS sequence"/>
</dbReference>
<organism evidence="1 2">
    <name type="scientific">Candidatus Taylorbacteria bacterium RIFCSPHIGHO2_02_FULL_43_32b</name>
    <dbReference type="NCBI Taxonomy" id="1802306"/>
    <lineage>
        <taxon>Bacteria</taxon>
        <taxon>Candidatus Tayloriibacteriota</taxon>
    </lineage>
</organism>
<accession>A0A1G2MK24</accession>
<reference evidence="1 2" key="1">
    <citation type="journal article" date="2016" name="Nat. Commun.">
        <title>Thousands of microbial genomes shed light on interconnected biogeochemical processes in an aquifer system.</title>
        <authorList>
            <person name="Anantharaman K."/>
            <person name="Brown C.T."/>
            <person name="Hug L.A."/>
            <person name="Sharon I."/>
            <person name="Castelle C.J."/>
            <person name="Probst A.J."/>
            <person name="Thomas B.C."/>
            <person name="Singh A."/>
            <person name="Wilkins M.J."/>
            <person name="Karaoz U."/>
            <person name="Brodie E.L."/>
            <person name="Williams K.H."/>
            <person name="Hubbard S.S."/>
            <person name="Banfield J.F."/>
        </authorList>
    </citation>
    <scope>NUCLEOTIDE SEQUENCE [LARGE SCALE GENOMIC DNA]</scope>
</reference>
<comment type="caution">
    <text evidence="1">The sequence shown here is derived from an EMBL/GenBank/DDBJ whole genome shotgun (WGS) entry which is preliminary data.</text>
</comment>
<proteinExistence type="predicted"/>
<evidence type="ECO:0000313" key="2">
    <source>
        <dbReference type="Proteomes" id="UP000177130"/>
    </source>
</evidence>
<dbReference type="STRING" id="1802306.A3C72_00365"/>